<evidence type="ECO:0000256" key="1">
    <source>
        <dbReference type="SAM" id="MobiDB-lite"/>
    </source>
</evidence>
<sequence length="218" mass="22838">MVVQVEHDLQGTLGRPIPVPRVPPPPEALPRPRSGRDPRSSGGRQGHFKGGPGAGAPQLRARSHWRAAGGGRDGLAASSSCGEAAPGPARGQRAMADSIIGPELGQTPEMSGGTATPGAGQYVWGRPGGHCGARASPGRFPGRPGSLLGPHGGRLPTSRTERRPEEGGRLDCVTESPPRALDSRQPKPIFPAPDRWWGDAGARRRRVDIRAGGRIERE</sequence>
<dbReference type="Proteomes" id="UP001159641">
    <property type="component" value="Unassembled WGS sequence"/>
</dbReference>
<dbReference type="AlphaFoldDB" id="A0AB34H1M6"/>
<proteinExistence type="predicted"/>
<gene>
    <name evidence="2" type="ORF">J1605_007163</name>
</gene>
<dbReference type="EMBL" id="JAIQCJ010002014">
    <property type="protein sequence ID" value="KAJ8785566.1"/>
    <property type="molecule type" value="Genomic_DNA"/>
</dbReference>
<feature type="compositionally biased region" description="Gly residues" evidence="1">
    <location>
        <begin position="43"/>
        <end position="54"/>
    </location>
</feature>
<name>A0AB34H1M6_ESCRO</name>
<feature type="compositionally biased region" description="Basic and acidic residues" evidence="1">
    <location>
        <begin position="159"/>
        <end position="169"/>
    </location>
</feature>
<reference evidence="2 3" key="1">
    <citation type="submission" date="2022-11" db="EMBL/GenBank/DDBJ databases">
        <title>Whole genome sequence of Eschrichtius robustus ER-17-0199.</title>
        <authorList>
            <person name="Bruniche-Olsen A."/>
            <person name="Black A.N."/>
            <person name="Fields C.J."/>
            <person name="Walden K."/>
            <person name="Dewoody J.A."/>
        </authorList>
    </citation>
    <scope>NUCLEOTIDE SEQUENCE [LARGE SCALE GENOMIC DNA]</scope>
    <source>
        <strain evidence="2">ER-17-0199</strain>
        <tissue evidence="2">Blubber</tissue>
    </source>
</reference>
<feature type="compositionally biased region" description="Pro residues" evidence="1">
    <location>
        <begin position="17"/>
        <end position="29"/>
    </location>
</feature>
<comment type="caution">
    <text evidence="2">The sequence shown here is derived from an EMBL/GenBank/DDBJ whole genome shotgun (WGS) entry which is preliminary data.</text>
</comment>
<evidence type="ECO:0000313" key="2">
    <source>
        <dbReference type="EMBL" id="KAJ8785566.1"/>
    </source>
</evidence>
<protein>
    <submittedName>
        <fullName evidence="2">Uncharacterized protein</fullName>
    </submittedName>
</protein>
<accession>A0AB34H1M6</accession>
<feature type="region of interest" description="Disordered" evidence="1">
    <location>
        <begin position="1"/>
        <end position="197"/>
    </location>
</feature>
<keyword evidence="3" id="KW-1185">Reference proteome</keyword>
<evidence type="ECO:0000313" key="3">
    <source>
        <dbReference type="Proteomes" id="UP001159641"/>
    </source>
</evidence>
<organism evidence="2 3">
    <name type="scientific">Eschrichtius robustus</name>
    <name type="common">California gray whale</name>
    <name type="synonym">Eschrichtius gibbosus</name>
    <dbReference type="NCBI Taxonomy" id="9764"/>
    <lineage>
        <taxon>Eukaryota</taxon>
        <taxon>Metazoa</taxon>
        <taxon>Chordata</taxon>
        <taxon>Craniata</taxon>
        <taxon>Vertebrata</taxon>
        <taxon>Euteleostomi</taxon>
        <taxon>Mammalia</taxon>
        <taxon>Eutheria</taxon>
        <taxon>Laurasiatheria</taxon>
        <taxon>Artiodactyla</taxon>
        <taxon>Whippomorpha</taxon>
        <taxon>Cetacea</taxon>
        <taxon>Mysticeti</taxon>
        <taxon>Eschrichtiidae</taxon>
        <taxon>Eschrichtius</taxon>
    </lineage>
</organism>